<proteinExistence type="predicted"/>
<keyword evidence="2" id="KW-1185">Reference proteome</keyword>
<dbReference type="AlphaFoldDB" id="A0AAW1V6I5"/>
<protein>
    <submittedName>
        <fullName evidence="1">Uncharacterized protein</fullName>
    </submittedName>
</protein>
<name>A0AAW1V6I5_9CUCU</name>
<gene>
    <name evidence="1" type="ORF">WA026_004305</name>
</gene>
<sequence>MSDSDSEIIIASAAFIILKQKLKNKRRKRRWWVTNLMQRRTLDNVGDTMTDMQKQEESGQYQNFCRMAPEDFDHLLSLIGDKIRKSNTNFRDSIAAYDKLAVTLGSCILVGFYHY</sequence>
<accession>A0AAW1V6I5</accession>
<evidence type="ECO:0000313" key="1">
    <source>
        <dbReference type="EMBL" id="KAK9889018.1"/>
    </source>
</evidence>
<dbReference type="EMBL" id="JARQZJ010000122">
    <property type="protein sequence ID" value="KAK9889018.1"/>
    <property type="molecule type" value="Genomic_DNA"/>
</dbReference>
<evidence type="ECO:0000313" key="2">
    <source>
        <dbReference type="Proteomes" id="UP001431783"/>
    </source>
</evidence>
<organism evidence="1 2">
    <name type="scientific">Henosepilachna vigintioctopunctata</name>
    <dbReference type="NCBI Taxonomy" id="420089"/>
    <lineage>
        <taxon>Eukaryota</taxon>
        <taxon>Metazoa</taxon>
        <taxon>Ecdysozoa</taxon>
        <taxon>Arthropoda</taxon>
        <taxon>Hexapoda</taxon>
        <taxon>Insecta</taxon>
        <taxon>Pterygota</taxon>
        <taxon>Neoptera</taxon>
        <taxon>Endopterygota</taxon>
        <taxon>Coleoptera</taxon>
        <taxon>Polyphaga</taxon>
        <taxon>Cucujiformia</taxon>
        <taxon>Coccinelloidea</taxon>
        <taxon>Coccinellidae</taxon>
        <taxon>Epilachninae</taxon>
        <taxon>Epilachnini</taxon>
        <taxon>Henosepilachna</taxon>
    </lineage>
</organism>
<comment type="caution">
    <text evidence="1">The sequence shown here is derived from an EMBL/GenBank/DDBJ whole genome shotgun (WGS) entry which is preliminary data.</text>
</comment>
<reference evidence="1 2" key="1">
    <citation type="submission" date="2023-03" db="EMBL/GenBank/DDBJ databases">
        <title>Genome insight into feeding habits of ladybird beetles.</title>
        <authorList>
            <person name="Li H.-S."/>
            <person name="Huang Y.-H."/>
            <person name="Pang H."/>
        </authorList>
    </citation>
    <scope>NUCLEOTIDE SEQUENCE [LARGE SCALE GENOMIC DNA]</scope>
    <source>
        <strain evidence="1">SYSU_2023b</strain>
        <tissue evidence="1">Whole body</tissue>
    </source>
</reference>
<dbReference type="Proteomes" id="UP001431783">
    <property type="component" value="Unassembled WGS sequence"/>
</dbReference>